<dbReference type="Gramene" id="PNW80589">
    <property type="protein sequence ID" value="PNW80589"/>
    <property type="gene ID" value="CHLRE_07g324000v5"/>
</dbReference>
<reference evidence="4 5" key="1">
    <citation type="journal article" date="2007" name="Science">
        <title>The Chlamydomonas genome reveals the evolution of key animal and plant functions.</title>
        <authorList>
            <person name="Merchant S.S."/>
            <person name="Prochnik S.E."/>
            <person name="Vallon O."/>
            <person name="Harris E.H."/>
            <person name="Karpowicz S.J."/>
            <person name="Witman G.B."/>
            <person name="Terry A."/>
            <person name="Salamov A."/>
            <person name="Fritz-Laylin L.K."/>
            <person name="Marechal-Drouard L."/>
            <person name="Marshall W.F."/>
            <person name="Qu L.H."/>
            <person name="Nelson D.R."/>
            <person name="Sanderfoot A.A."/>
            <person name="Spalding M.H."/>
            <person name="Kapitonov V.V."/>
            <person name="Ren Q."/>
            <person name="Ferris P."/>
            <person name="Lindquist E."/>
            <person name="Shapiro H."/>
            <person name="Lucas S.M."/>
            <person name="Grimwood J."/>
            <person name="Schmutz J."/>
            <person name="Cardol P."/>
            <person name="Cerutti H."/>
            <person name="Chanfreau G."/>
            <person name="Chen C.L."/>
            <person name="Cognat V."/>
            <person name="Croft M.T."/>
            <person name="Dent R."/>
            <person name="Dutcher S."/>
            <person name="Fernandez E."/>
            <person name="Fukuzawa H."/>
            <person name="Gonzalez-Ballester D."/>
            <person name="Gonzalez-Halphen D."/>
            <person name="Hallmann A."/>
            <person name="Hanikenne M."/>
            <person name="Hippler M."/>
            <person name="Inwood W."/>
            <person name="Jabbari K."/>
            <person name="Kalanon M."/>
            <person name="Kuras R."/>
            <person name="Lefebvre P.A."/>
            <person name="Lemaire S.D."/>
            <person name="Lobanov A.V."/>
            <person name="Lohr M."/>
            <person name="Manuell A."/>
            <person name="Meier I."/>
            <person name="Mets L."/>
            <person name="Mittag M."/>
            <person name="Mittelmeier T."/>
            <person name="Moroney J.V."/>
            <person name="Moseley J."/>
            <person name="Napoli C."/>
            <person name="Nedelcu A.M."/>
            <person name="Niyogi K."/>
            <person name="Novoselov S.V."/>
            <person name="Paulsen I.T."/>
            <person name="Pazour G."/>
            <person name="Purton S."/>
            <person name="Ral J.P."/>
            <person name="Riano-Pachon D.M."/>
            <person name="Riekhof W."/>
            <person name="Rymarquis L."/>
            <person name="Schroda M."/>
            <person name="Stern D."/>
            <person name="Umen J."/>
            <person name="Willows R."/>
            <person name="Wilson N."/>
            <person name="Zimmer S.L."/>
            <person name="Allmer J."/>
            <person name="Balk J."/>
            <person name="Bisova K."/>
            <person name="Chen C.J."/>
            <person name="Elias M."/>
            <person name="Gendler K."/>
            <person name="Hauser C."/>
            <person name="Lamb M.R."/>
            <person name="Ledford H."/>
            <person name="Long J.C."/>
            <person name="Minagawa J."/>
            <person name="Page M.D."/>
            <person name="Pan J."/>
            <person name="Pootakham W."/>
            <person name="Roje S."/>
            <person name="Rose A."/>
            <person name="Stahlberg E."/>
            <person name="Terauchi A.M."/>
            <person name="Yang P."/>
            <person name="Ball S."/>
            <person name="Bowler C."/>
            <person name="Dieckmann C.L."/>
            <person name="Gladyshev V.N."/>
            <person name="Green P."/>
            <person name="Jorgensen R."/>
            <person name="Mayfield S."/>
            <person name="Mueller-Roeber B."/>
            <person name="Rajamani S."/>
            <person name="Sayre R.T."/>
            <person name="Brokstein P."/>
            <person name="Dubchak I."/>
            <person name="Goodstein D."/>
            <person name="Hornick L."/>
            <person name="Huang Y.W."/>
            <person name="Jhaveri J."/>
            <person name="Luo Y."/>
            <person name="Martinez D."/>
            <person name="Ngau W.C."/>
            <person name="Otillar B."/>
            <person name="Poliakov A."/>
            <person name="Porter A."/>
            <person name="Szajkowski L."/>
            <person name="Werner G."/>
            <person name="Zhou K."/>
            <person name="Grigoriev I.V."/>
            <person name="Rokhsar D.S."/>
            <person name="Grossman A.R."/>
        </authorList>
    </citation>
    <scope>NUCLEOTIDE SEQUENCE [LARGE SCALE GENOMIC DNA]</scope>
    <source>
        <strain evidence="5">CC-503</strain>
    </source>
</reference>
<feature type="compositionally biased region" description="Basic residues" evidence="1">
    <location>
        <begin position="1040"/>
        <end position="1050"/>
    </location>
</feature>
<dbReference type="InterPro" id="IPR056547">
    <property type="entry name" value="NUP160_helical"/>
</dbReference>
<dbReference type="Pfam" id="PF23345">
    <property type="entry name" value="NUP160_helical"/>
    <property type="match status" value="1"/>
</dbReference>
<feature type="region of interest" description="Disordered" evidence="1">
    <location>
        <begin position="1035"/>
        <end position="1060"/>
    </location>
</feature>
<dbReference type="InterPro" id="IPR056535">
    <property type="entry name" value="TPR_NUP160_M"/>
</dbReference>
<evidence type="ECO:0000259" key="3">
    <source>
        <dbReference type="Pfam" id="PF23354"/>
    </source>
</evidence>
<dbReference type="OMA" id="DWLESFA"/>
<dbReference type="OrthoDB" id="514940at2759"/>
<sequence length="1881" mass="188157">MAALSTALRQETAFIGAQPQRSLSPAWASQSSGAAGGLYTFTLQSVGGVVFLQDAVPRSGPSERGIHWQIENSATGALHLTEFTIHGGASGPRTTVEVGFQLFPALAATSTPDGRLVLAALLSNGYLLHAELREPAPGGGAASSSSEALLAGLSATSFRPLDISAQLATLGGPTSLAATADAVVVGGTNGSVLCVPLATLEDGNMTRCFELRDSSWALTKLIPGMLYRPRQPAALACVPVALGGGSSSAGSAAHHQQQPPQQQLLLVAYDDGVLRAFNVGRRQQVAALELETPGAGHATAGGAARPMVPTYVAADGAAAPAANGHGGSSGFGGAGSSAGAVTLVVQFESADTMKRHTYAYTLAAGGVGGGGRLALSGTVELAVEEGGVVAEARVSGETVWLLLRNGGRSKVLGYSRATGAVVSAAVLAESAGEHVGGGTGGGAGGGGNGAEVDTELWEWLLSAFPAELTAEGQVCHSVLVPGQICRSSLRDALSYHGAQLSAVEVESAPYGVLRGWMQAAVLAIQRRTPTASGPECWQSFLSTYRAAWARRHPPLGMVLHRSSPDWLGLARGGSVLAVLRRGSGVEALVAAAGSGDAAAGPGGEALQLPPHLDAVHRCAAEAGALLGPLAQEACLSLLVSGVDPLEQLVPRLCELWMGGPATLAAGAGAGAGSSSSSSGGAGSMGGAPPSACGRAAALTDSAREAQQRWRQRRQQAILRMGQRLGALSNPVAAVQSYLALLRLLNSQAAAELSSAASSLTTSSAAAPSRAASSFLVATCRQLSRAVAAAARDTALLLGLIRAQGALGAAAPLDRASLGKLEGPLLAEACGLLRRAALGLWLTGTPSTQDEGTDMEPALSALRHLRLGGSPTAAAKRTHADGPGAPPPPSASSTSSEVSLAARLLPAFCAAYAGGGAAAATAADGGSARKQRRLDLLTGAESSGLLFTLYLQYGDAPGASMAGRVLQLGYQLFQAGEYGNLAELAALAGATGAAEAGPQFLRGLGITCALALERQQAATQHVMLGSAAAAATAAAAGAGAHGHHHHGHGHGGHGGSGPSSAVRRAELIAEAAGCFFRAAASLASEAGDTLRTILKNLRSELAGGGGGNGGGGGAGGEVVAAASTAGGAGGAPAAAAQGRREVALLQLHFCEAVMQLFEREGAPEGAVVFAAAALEHLRNAYGPASGPTSDSAAAGAATGAAGGSLPAADLVVLPGEEPLLQAAAAAAAAERASREGRLWSNIYSYCVEMRQYDRAYAALLANPLPAARLQSLRHLVHVLAQDRQLQVLCTLPFAGVAVLPIVPADSTSSAPAGATRAVSLLSEALDLLHRRAHNCDLAESPQPYQVLYDFLVCRGDYKGAARAMAAYAWRLRAEAPASSAEAVAEALRAYDMAINCLSLLDPEDAWLDLTDAWIEQLAPACYSHVSSSSSTHATLAPPAPRSGGAIAGGSGPMDLAADGRSTRASQGATAAAAAAAAAPAPVATVAGLQRERTMLHYCALVAARVAGLEPMRQWDNEDAILRQLLLLGRYEGALALVADCCGARGGEAWCRAMEVVVGALAAHCMRLQLQDGGVPTGGPALPTTDLFTDDPDGGAAAAGLGAAGAAAVAGTLGGRAAPLWAKLRSLLAAAAAADVAAEAAGGAGGGGGLRAAWMLRDAAAEAVLRVDPRVDLPQWLLDMFLAEELGPEAVTSGDGAAAAAAMGAAACGPASLLSLYLRHDRLAAAVDLVAAAVEAWGRVDVRLRRRHSAAWMPYPQLELLHTKLVIAQQLGQERSAALLGRLNAAVAQHLDLVATDTERLQDQLASAAGRDAAAGTGAAGAGMGNGHGFGMGLGMDASAPPLLLLGAGGTAAASPLTPMMGGGAGGSLFGAALGGGGVRLFG</sequence>
<proteinExistence type="predicted"/>
<dbReference type="PANTHER" id="PTHR21286">
    <property type="entry name" value="NUCLEAR PORE COMPLEX PROTEIN NUP160"/>
    <property type="match status" value="1"/>
</dbReference>
<dbReference type="GO" id="GO:0017056">
    <property type="term" value="F:structural constituent of nuclear pore"/>
    <property type="evidence" value="ECO:0000318"/>
    <property type="project" value="GO_Central"/>
</dbReference>
<feature type="compositionally biased region" description="Low complexity" evidence="1">
    <location>
        <begin position="667"/>
        <end position="678"/>
    </location>
</feature>
<evidence type="ECO:0000256" key="1">
    <source>
        <dbReference type="SAM" id="MobiDB-lite"/>
    </source>
</evidence>
<keyword evidence="5" id="KW-1185">Reference proteome</keyword>
<feature type="domain" description="NUP160 middle TPR" evidence="3">
    <location>
        <begin position="1317"/>
        <end position="1398"/>
    </location>
</feature>
<dbReference type="InterPro" id="IPR021717">
    <property type="entry name" value="Nucleoporin_Nup160"/>
</dbReference>
<dbReference type="EMBL" id="CM008968">
    <property type="protein sequence ID" value="PNW80589.1"/>
    <property type="molecule type" value="Genomic_DNA"/>
</dbReference>
<dbReference type="Proteomes" id="UP000006906">
    <property type="component" value="Chromosome 7"/>
</dbReference>
<name>A0A2K3DJ82_CHLRE</name>
<dbReference type="InParanoid" id="A0A2K3DJ82"/>
<dbReference type="PANTHER" id="PTHR21286:SF0">
    <property type="entry name" value="NUCLEAR PORE COMPLEX PROTEIN NUP160"/>
    <property type="match status" value="1"/>
</dbReference>
<evidence type="ECO:0000313" key="4">
    <source>
        <dbReference type="EMBL" id="PNW80589.1"/>
    </source>
</evidence>
<evidence type="ECO:0000313" key="5">
    <source>
        <dbReference type="Proteomes" id="UP000006906"/>
    </source>
</evidence>
<feature type="domain" description="NUP160 middle TPR" evidence="3">
    <location>
        <begin position="1225"/>
        <end position="1295"/>
    </location>
</feature>
<dbReference type="GO" id="GO:0005643">
    <property type="term" value="C:nuclear pore"/>
    <property type="evidence" value="ECO:0000318"/>
    <property type="project" value="GO_Central"/>
</dbReference>
<feature type="domain" description="NUP160 helical" evidence="2">
    <location>
        <begin position="713"/>
        <end position="878"/>
    </location>
</feature>
<dbReference type="Pfam" id="PF23354">
    <property type="entry name" value="TPR_NUP160_120_M"/>
    <property type="match status" value="2"/>
</dbReference>
<protein>
    <submittedName>
        <fullName evidence="4">Uncharacterized protein</fullName>
    </submittedName>
</protein>
<dbReference type="GeneID" id="66053996"/>
<dbReference type="KEGG" id="cre:CHLRE_07g324000v5"/>
<feature type="region of interest" description="Disordered" evidence="1">
    <location>
        <begin position="667"/>
        <end position="697"/>
    </location>
</feature>
<evidence type="ECO:0000259" key="2">
    <source>
        <dbReference type="Pfam" id="PF23345"/>
    </source>
</evidence>
<accession>A0A2K3DJ82</accession>
<gene>
    <name evidence="4" type="ORF">CHLRE_07g324000v5</name>
</gene>
<organism evidence="4 5">
    <name type="scientific">Chlamydomonas reinhardtii</name>
    <name type="common">Chlamydomonas smithii</name>
    <dbReference type="NCBI Taxonomy" id="3055"/>
    <lineage>
        <taxon>Eukaryota</taxon>
        <taxon>Viridiplantae</taxon>
        <taxon>Chlorophyta</taxon>
        <taxon>core chlorophytes</taxon>
        <taxon>Chlorophyceae</taxon>
        <taxon>CS clade</taxon>
        <taxon>Chlamydomonadales</taxon>
        <taxon>Chlamydomonadaceae</taxon>
        <taxon>Chlamydomonas</taxon>
    </lineage>
</organism>
<dbReference type="STRING" id="3055.A0A2K3DJ82"/>
<dbReference type="RefSeq" id="XP_042922581.1">
    <property type="nucleotide sequence ID" value="XM_043064013.1"/>
</dbReference>
<feature type="region of interest" description="Disordered" evidence="1">
    <location>
        <begin position="871"/>
        <end position="895"/>
    </location>
</feature>